<dbReference type="Proteomes" id="UP000053257">
    <property type="component" value="Unassembled WGS sequence"/>
</dbReference>
<evidence type="ECO:0000313" key="2">
    <source>
        <dbReference type="EMBL" id="KIP07821.1"/>
    </source>
</evidence>
<dbReference type="AlphaFoldDB" id="A0A0C3RZK1"/>
<dbReference type="EMBL" id="KN840490">
    <property type="protein sequence ID" value="KIP07821.1"/>
    <property type="molecule type" value="Genomic_DNA"/>
</dbReference>
<dbReference type="SUPFAM" id="SSF81383">
    <property type="entry name" value="F-box domain"/>
    <property type="match status" value="1"/>
</dbReference>
<protein>
    <recommendedName>
        <fullName evidence="1">F-box domain-containing protein</fullName>
    </recommendedName>
</protein>
<keyword evidence="3" id="KW-1185">Reference proteome</keyword>
<evidence type="ECO:0000259" key="1">
    <source>
        <dbReference type="Pfam" id="PF00646"/>
    </source>
</evidence>
<name>A0A0C3RZK1_PHLG1</name>
<dbReference type="Pfam" id="PF00646">
    <property type="entry name" value="F-box"/>
    <property type="match status" value="1"/>
</dbReference>
<proteinExistence type="predicted"/>
<accession>A0A0C3RZK1</accession>
<gene>
    <name evidence="2" type="ORF">PHLGIDRAFT_117791</name>
</gene>
<dbReference type="HOGENOM" id="CLU_891698_0_0_1"/>
<reference evidence="2 3" key="1">
    <citation type="journal article" date="2014" name="PLoS Genet.">
        <title>Analysis of the Phlebiopsis gigantea genome, transcriptome and secretome provides insight into its pioneer colonization strategies of wood.</title>
        <authorList>
            <person name="Hori C."/>
            <person name="Ishida T."/>
            <person name="Igarashi K."/>
            <person name="Samejima M."/>
            <person name="Suzuki H."/>
            <person name="Master E."/>
            <person name="Ferreira P."/>
            <person name="Ruiz-Duenas F.J."/>
            <person name="Held B."/>
            <person name="Canessa P."/>
            <person name="Larrondo L.F."/>
            <person name="Schmoll M."/>
            <person name="Druzhinina I.S."/>
            <person name="Kubicek C.P."/>
            <person name="Gaskell J.A."/>
            <person name="Kersten P."/>
            <person name="St John F."/>
            <person name="Glasner J."/>
            <person name="Sabat G."/>
            <person name="Splinter BonDurant S."/>
            <person name="Syed K."/>
            <person name="Yadav J."/>
            <person name="Mgbeahuruike A.C."/>
            <person name="Kovalchuk A."/>
            <person name="Asiegbu F.O."/>
            <person name="Lackner G."/>
            <person name="Hoffmeister D."/>
            <person name="Rencoret J."/>
            <person name="Gutierrez A."/>
            <person name="Sun H."/>
            <person name="Lindquist E."/>
            <person name="Barry K."/>
            <person name="Riley R."/>
            <person name="Grigoriev I.V."/>
            <person name="Henrissat B."/>
            <person name="Kues U."/>
            <person name="Berka R.M."/>
            <person name="Martinez A.T."/>
            <person name="Covert S.F."/>
            <person name="Blanchette R.A."/>
            <person name="Cullen D."/>
        </authorList>
    </citation>
    <scope>NUCLEOTIDE SEQUENCE [LARGE SCALE GENOMIC DNA]</scope>
    <source>
        <strain evidence="2 3">11061_1 CR5-6</strain>
    </source>
</reference>
<sequence>MSGRTATASEHVDDPELFRCRRLPQELSDTILDLVPLEHLSSCSLVCKTWLWRATPRLLCDFGWPPKSRKEDEEDKEELLTRFLDVLAASPRLRGAIRTLWLGHPTPREVKPFDISSVAYTLDVSVPASKISHSHVCASLRGYAACDAFNHFVWLLQRRLVPNLEDISYGVWSTSATITPDLFDHFPSLRSLTIFTENDVCDTVDWPSTMRDLMLTPDRLEHITISIYYTGGKLPVPVREDVALDTLKAELEDKDWTLLERFLELRPSLPRFDIEQSVDLDHLEEMVRGVVDRKLSKHAAARVGIVPKGRWD</sequence>
<organism evidence="2 3">
    <name type="scientific">Phlebiopsis gigantea (strain 11061_1 CR5-6)</name>
    <name type="common">White-rot fungus</name>
    <name type="synonym">Peniophora gigantea</name>
    <dbReference type="NCBI Taxonomy" id="745531"/>
    <lineage>
        <taxon>Eukaryota</taxon>
        <taxon>Fungi</taxon>
        <taxon>Dikarya</taxon>
        <taxon>Basidiomycota</taxon>
        <taxon>Agaricomycotina</taxon>
        <taxon>Agaricomycetes</taxon>
        <taxon>Polyporales</taxon>
        <taxon>Phanerochaetaceae</taxon>
        <taxon>Phlebiopsis</taxon>
    </lineage>
</organism>
<feature type="domain" description="F-box" evidence="1">
    <location>
        <begin position="22"/>
        <end position="50"/>
    </location>
</feature>
<evidence type="ECO:0000313" key="3">
    <source>
        <dbReference type="Proteomes" id="UP000053257"/>
    </source>
</evidence>
<dbReference type="InterPro" id="IPR036047">
    <property type="entry name" value="F-box-like_dom_sf"/>
</dbReference>
<dbReference type="InterPro" id="IPR001810">
    <property type="entry name" value="F-box_dom"/>
</dbReference>